<dbReference type="SUPFAM" id="SSF53098">
    <property type="entry name" value="Ribonuclease H-like"/>
    <property type="match status" value="1"/>
</dbReference>
<sequence length="135" mass="15459">MTERFNRTLGSMLSMYVASDHSNWDQVLPFVTYAYNTVVQATTGFSPYFLLYGREPSNAVDTILPYKPYESESTTLSEAARHAEECRQLARSFSTEDNYIVEPIIPSTDLRYRGRDTVHVSRLKPYYDPLVVSSP</sequence>
<dbReference type="Gene3D" id="3.30.420.10">
    <property type="entry name" value="Ribonuclease H-like superfamily/Ribonuclease H"/>
    <property type="match status" value="1"/>
</dbReference>
<protein>
    <submittedName>
        <fullName evidence="1">Putative tick transposon</fullName>
    </submittedName>
</protein>
<dbReference type="PANTHER" id="PTHR47266">
    <property type="entry name" value="ENDONUCLEASE-RELATED"/>
    <property type="match status" value="1"/>
</dbReference>
<dbReference type="InterPro" id="IPR052160">
    <property type="entry name" value="Gypsy_RT_Integrase-like"/>
</dbReference>
<dbReference type="EMBL" id="GIKN01005296">
    <property type="protein sequence ID" value="NIE47569.1"/>
    <property type="molecule type" value="Transcribed_RNA"/>
</dbReference>
<dbReference type="GO" id="GO:0003676">
    <property type="term" value="F:nucleic acid binding"/>
    <property type="evidence" value="ECO:0007669"/>
    <property type="project" value="InterPro"/>
</dbReference>
<accession>A0A6G5A9U4</accession>
<name>A0A6G5A9U4_RHIMP</name>
<evidence type="ECO:0000313" key="1">
    <source>
        <dbReference type="EMBL" id="NIE47569.1"/>
    </source>
</evidence>
<reference evidence="1" key="1">
    <citation type="submission" date="2020-03" db="EMBL/GenBank/DDBJ databases">
        <title>A transcriptome and proteome of the tick Rhipicephalus microplus shaped by the genetic composition of its hosts and developmental stage.</title>
        <authorList>
            <person name="Garcia G.R."/>
            <person name="Ribeiro J.M.C."/>
            <person name="Maruyama S.R."/>
            <person name="Gardinasse L.G."/>
            <person name="Nelson K."/>
            <person name="Ferreira B.R."/>
            <person name="Andrade T.G."/>
            <person name="Santos I.K.F.M."/>
        </authorList>
    </citation>
    <scope>NUCLEOTIDE SEQUENCE</scope>
    <source>
        <strain evidence="1">NSGR</strain>
        <tissue evidence="1">Salivary glands</tissue>
    </source>
</reference>
<organism evidence="1">
    <name type="scientific">Rhipicephalus microplus</name>
    <name type="common">Cattle tick</name>
    <name type="synonym">Boophilus microplus</name>
    <dbReference type="NCBI Taxonomy" id="6941"/>
    <lineage>
        <taxon>Eukaryota</taxon>
        <taxon>Metazoa</taxon>
        <taxon>Ecdysozoa</taxon>
        <taxon>Arthropoda</taxon>
        <taxon>Chelicerata</taxon>
        <taxon>Arachnida</taxon>
        <taxon>Acari</taxon>
        <taxon>Parasitiformes</taxon>
        <taxon>Ixodida</taxon>
        <taxon>Ixodoidea</taxon>
        <taxon>Ixodidae</taxon>
        <taxon>Rhipicephalinae</taxon>
        <taxon>Rhipicephalus</taxon>
        <taxon>Boophilus</taxon>
    </lineage>
</organism>
<dbReference type="InterPro" id="IPR012337">
    <property type="entry name" value="RNaseH-like_sf"/>
</dbReference>
<dbReference type="AlphaFoldDB" id="A0A6G5A9U4"/>
<proteinExistence type="predicted"/>
<dbReference type="InterPro" id="IPR036397">
    <property type="entry name" value="RNaseH_sf"/>
</dbReference>